<dbReference type="AlphaFoldDB" id="A0A6V1K0F0"/>
<dbReference type="InterPro" id="IPR018011">
    <property type="entry name" value="Carb_sulfotrans_8-10"/>
</dbReference>
<dbReference type="Gene3D" id="3.40.50.300">
    <property type="entry name" value="P-loop containing nucleotide triphosphate hydrolases"/>
    <property type="match status" value="1"/>
</dbReference>
<evidence type="ECO:0000313" key="10">
    <source>
        <dbReference type="EMBL" id="CAE0624928.1"/>
    </source>
</evidence>
<dbReference type="SUPFAM" id="SSF52540">
    <property type="entry name" value="P-loop containing nucleoside triphosphate hydrolases"/>
    <property type="match status" value="1"/>
</dbReference>
<feature type="signal peptide" evidence="9">
    <location>
        <begin position="1"/>
        <end position="37"/>
    </location>
</feature>
<comment type="similarity">
    <text evidence="2">Belongs to the sulfotransferase 2 family.</text>
</comment>
<evidence type="ECO:0000256" key="3">
    <source>
        <dbReference type="ARBA" id="ARBA00022679"/>
    </source>
</evidence>
<evidence type="ECO:0000256" key="8">
    <source>
        <dbReference type="ARBA" id="ARBA00023180"/>
    </source>
</evidence>
<evidence type="ECO:0000256" key="9">
    <source>
        <dbReference type="SAM" id="SignalP"/>
    </source>
</evidence>
<dbReference type="PANTHER" id="PTHR12137">
    <property type="entry name" value="CARBOHYDRATE SULFOTRANSFERASE"/>
    <property type="match status" value="1"/>
</dbReference>
<dbReference type="EMBL" id="HBIU01008879">
    <property type="protein sequence ID" value="CAE0624928.1"/>
    <property type="molecule type" value="Transcribed_RNA"/>
</dbReference>
<organism evidence="10">
    <name type="scientific">Heterosigma akashiwo</name>
    <name type="common">Chromophytic alga</name>
    <name type="synonym">Heterosigma carterae</name>
    <dbReference type="NCBI Taxonomy" id="2829"/>
    <lineage>
        <taxon>Eukaryota</taxon>
        <taxon>Sar</taxon>
        <taxon>Stramenopiles</taxon>
        <taxon>Ochrophyta</taxon>
        <taxon>Raphidophyceae</taxon>
        <taxon>Chattonellales</taxon>
        <taxon>Chattonellaceae</taxon>
        <taxon>Heterosigma</taxon>
    </lineage>
</organism>
<evidence type="ECO:0008006" key="11">
    <source>
        <dbReference type="Google" id="ProtNLM"/>
    </source>
</evidence>
<evidence type="ECO:0000256" key="4">
    <source>
        <dbReference type="ARBA" id="ARBA00022692"/>
    </source>
</evidence>
<protein>
    <recommendedName>
        <fullName evidence="11">Sulfotransferase domain-containing protein</fullName>
    </recommendedName>
</protein>
<keyword evidence="5" id="KW-1133">Transmembrane helix</keyword>
<dbReference type="InterPro" id="IPR005331">
    <property type="entry name" value="Sulfotransferase"/>
</dbReference>
<keyword evidence="6" id="KW-0333">Golgi apparatus</keyword>
<dbReference type="PANTHER" id="PTHR12137:SF54">
    <property type="entry name" value="CARBOHYDRATE SULFOTRANSFERASE"/>
    <property type="match status" value="1"/>
</dbReference>
<keyword evidence="7" id="KW-0472">Membrane</keyword>
<reference evidence="10" key="1">
    <citation type="submission" date="2021-01" db="EMBL/GenBank/DDBJ databases">
        <authorList>
            <person name="Corre E."/>
            <person name="Pelletier E."/>
            <person name="Niang G."/>
            <person name="Scheremetjew M."/>
            <person name="Finn R."/>
            <person name="Kale V."/>
            <person name="Holt S."/>
            <person name="Cochrane G."/>
            <person name="Meng A."/>
            <person name="Brown T."/>
            <person name="Cohen L."/>
        </authorList>
    </citation>
    <scope>NUCLEOTIDE SEQUENCE</scope>
    <source>
        <strain evidence="10">CCMP3107</strain>
    </source>
</reference>
<dbReference type="GO" id="GO:0008146">
    <property type="term" value="F:sulfotransferase activity"/>
    <property type="evidence" value="ECO:0007669"/>
    <property type="project" value="InterPro"/>
</dbReference>
<evidence type="ECO:0000256" key="1">
    <source>
        <dbReference type="ARBA" id="ARBA00004323"/>
    </source>
</evidence>
<accession>A0A6V1K0F0</accession>
<feature type="chain" id="PRO_5030160700" description="Sulfotransferase domain-containing protein" evidence="9">
    <location>
        <begin position="38"/>
        <end position="335"/>
    </location>
</feature>
<keyword evidence="4" id="KW-0812">Transmembrane</keyword>
<name>A0A6V1K0F0_HETAK</name>
<dbReference type="GO" id="GO:0016051">
    <property type="term" value="P:carbohydrate biosynthetic process"/>
    <property type="evidence" value="ECO:0007669"/>
    <property type="project" value="InterPro"/>
</dbReference>
<dbReference type="InterPro" id="IPR027417">
    <property type="entry name" value="P-loop_NTPase"/>
</dbReference>
<keyword evidence="3" id="KW-0808">Transferase</keyword>
<dbReference type="Pfam" id="PF03567">
    <property type="entry name" value="Sulfotransfer_2"/>
    <property type="match status" value="1"/>
</dbReference>
<comment type="subcellular location">
    <subcellularLocation>
        <location evidence="1">Golgi apparatus membrane</location>
        <topology evidence="1">Single-pass type II membrane protein</topology>
    </subcellularLocation>
</comment>
<gene>
    <name evidence="10" type="ORF">HAKA00212_LOCUS3595</name>
</gene>
<evidence type="ECO:0000256" key="6">
    <source>
        <dbReference type="ARBA" id="ARBA00023034"/>
    </source>
</evidence>
<evidence type="ECO:0000256" key="2">
    <source>
        <dbReference type="ARBA" id="ARBA00006339"/>
    </source>
</evidence>
<dbReference type="GO" id="GO:0000139">
    <property type="term" value="C:Golgi membrane"/>
    <property type="evidence" value="ECO:0007669"/>
    <property type="project" value="UniProtKB-SubCell"/>
</dbReference>
<evidence type="ECO:0000256" key="5">
    <source>
        <dbReference type="ARBA" id="ARBA00022989"/>
    </source>
</evidence>
<proteinExistence type="inferred from homology"/>
<sequence length="335" mass="38893">MNVRALTSASFSAALALLFALAFVLLVCSFQSFYASAQPMSTASESKYDENCSSLKREHMLELFRNTLSNRYLPVVLPTKKILYCLIPKTGSTSFLGFLRRLEGYQDWGRNPHFLSVENDTSVNKKAKKAEDRFHWYGLHSLMHLDKPKICEAMLSNSWTRVIVVRDPALRLLSAWRDKIHDLGYTEAGLENLMRIFQVSDQQALQEIGFIDFVDFLYQNRHRPDVYDVHWLPQVEFCGLRFFAKAYNHIIRVEQIAKDTKRFLQTIGYWEQIGKNYTGDGKDIFERNLSPHAHNQSKSDIQQYLTPAVLAQINEIYREDYSTLLGSVYLPKKYF</sequence>
<keyword evidence="9" id="KW-0732">Signal</keyword>
<evidence type="ECO:0000256" key="7">
    <source>
        <dbReference type="ARBA" id="ARBA00023136"/>
    </source>
</evidence>
<keyword evidence="8" id="KW-0325">Glycoprotein</keyword>